<evidence type="ECO:0000256" key="1">
    <source>
        <dbReference type="SAM" id="SignalP"/>
    </source>
</evidence>
<proteinExistence type="predicted"/>
<reference evidence="2 3" key="1">
    <citation type="journal article" date="2014" name="Antonie Van Leeuwenhoek">
        <title>Hyphomonas beringensis sp. nov. and Hyphomonas chukchiensis sp. nov., isolated from surface seawater of the Bering Sea and Chukchi Sea.</title>
        <authorList>
            <person name="Li C."/>
            <person name="Lai Q."/>
            <person name="Li G."/>
            <person name="Dong C."/>
            <person name="Wang J."/>
            <person name="Liao Y."/>
            <person name="Shao Z."/>
        </authorList>
    </citation>
    <scope>NUCLEOTIDE SEQUENCE [LARGE SCALE GENOMIC DNA]</scope>
    <source>
        <strain evidence="2 3">25B14_1</strain>
    </source>
</reference>
<keyword evidence="3" id="KW-1185">Reference proteome</keyword>
<feature type="signal peptide" evidence="1">
    <location>
        <begin position="1"/>
        <end position="26"/>
    </location>
</feature>
<evidence type="ECO:0000313" key="2">
    <source>
        <dbReference type="EMBL" id="KCZ51369.1"/>
    </source>
</evidence>
<sequence>MCRPMRYISLSTVAAAALLLAACATAPEATDTGPPPETVIAQAIAETNPYQAEDSLTELLARSSLTDAQRAEALYHRGSLRRQGADDRRGAVEDLEAMLALAPNHPLAANARAELEFARKDVAAIEASMNRFLTLAQWFDGTWVLGDHELAVERYKTSGLAPTPEQVKTLREAGYICQTGTSESSLKKFSGDRDDLDGLDWCAEELTS</sequence>
<gene>
    <name evidence="2" type="ORF">HY29_05750</name>
</gene>
<accession>A0A062U426</accession>
<organism evidence="2 3">
    <name type="scientific">Hyphomonas beringensis</name>
    <dbReference type="NCBI Taxonomy" id="1280946"/>
    <lineage>
        <taxon>Bacteria</taxon>
        <taxon>Pseudomonadati</taxon>
        <taxon>Pseudomonadota</taxon>
        <taxon>Alphaproteobacteria</taxon>
        <taxon>Hyphomonadales</taxon>
        <taxon>Hyphomonadaceae</taxon>
        <taxon>Hyphomonas</taxon>
    </lineage>
</organism>
<dbReference type="EMBL" id="AWFF01000087">
    <property type="protein sequence ID" value="KCZ51369.1"/>
    <property type="molecule type" value="Genomic_DNA"/>
</dbReference>
<dbReference type="PROSITE" id="PS51257">
    <property type="entry name" value="PROKAR_LIPOPROTEIN"/>
    <property type="match status" value="1"/>
</dbReference>
<dbReference type="Gene3D" id="1.25.40.10">
    <property type="entry name" value="Tetratricopeptide repeat domain"/>
    <property type="match status" value="1"/>
</dbReference>
<dbReference type="STRING" id="1280946.HY29_05750"/>
<protein>
    <recommendedName>
        <fullName evidence="4">Tetratricopeptide repeat protein</fullName>
    </recommendedName>
</protein>
<keyword evidence="1" id="KW-0732">Signal</keyword>
<dbReference type="PATRIC" id="fig|1280946.3.peg.3247"/>
<dbReference type="AlphaFoldDB" id="A0A062U426"/>
<evidence type="ECO:0008006" key="4">
    <source>
        <dbReference type="Google" id="ProtNLM"/>
    </source>
</evidence>
<evidence type="ECO:0000313" key="3">
    <source>
        <dbReference type="Proteomes" id="UP000027037"/>
    </source>
</evidence>
<name>A0A062U426_9PROT</name>
<comment type="caution">
    <text evidence="2">The sequence shown here is derived from an EMBL/GenBank/DDBJ whole genome shotgun (WGS) entry which is preliminary data.</text>
</comment>
<dbReference type="Proteomes" id="UP000027037">
    <property type="component" value="Unassembled WGS sequence"/>
</dbReference>
<dbReference type="InterPro" id="IPR011990">
    <property type="entry name" value="TPR-like_helical_dom_sf"/>
</dbReference>
<feature type="chain" id="PRO_5001614120" description="Tetratricopeptide repeat protein" evidence="1">
    <location>
        <begin position="27"/>
        <end position="208"/>
    </location>
</feature>
<dbReference type="eggNOG" id="ENOG5032GU3">
    <property type="taxonomic scope" value="Bacteria"/>
</dbReference>